<feature type="region of interest" description="Disordered" evidence="6">
    <location>
        <begin position="60"/>
        <end position="82"/>
    </location>
</feature>
<dbReference type="EMBL" id="CP023445">
    <property type="protein sequence ID" value="ATE54395.1"/>
    <property type="molecule type" value="Genomic_DNA"/>
</dbReference>
<evidence type="ECO:0000256" key="3">
    <source>
        <dbReference type="ARBA" id="ARBA00022692"/>
    </source>
</evidence>
<reference evidence="8" key="1">
    <citation type="submission" date="2017-09" db="EMBL/GenBank/DDBJ databases">
        <title>Complete Genome Sequence of ansamitocin-producing Bacterium Actinosynnema pretiosum X47.</title>
        <authorList>
            <person name="Cao G."/>
            <person name="Zong G."/>
            <person name="Zhong C."/>
            <person name="Fu J."/>
        </authorList>
    </citation>
    <scope>NUCLEOTIDE SEQUENCE [LARGE SCALE GENOMIC DNA]</scope>
    <source>
        <strain evidence="8">X47</strain>
    </source>
</reference>
<name>A0A290Z5Z8_9PSEU</name>
<feature type="transmembrane region" description="Helical" evidence="7">
    <location>
        <begin position="155"/>
        <end position="175"/>
    </location>
</feature>
<keyword evidence="2" id="KW-1003">Cell membrane</keyword>
<keyword evidence="4 7" id="KW-1133">Transmembrane helix</keyword>
<evidence type="ECO:0000313" key="9">
    <source>
        <dbReference type="Proteomes" id="UP000218505"/>
    </source>
</evidence>
<feature type="region of interest" description="Disordered" evidence="6">
    <location>
        <begin position="1"/>
        <end position="22"/>
    </location>
</feature>
<evidence type="ECO:0000256" key="7">
    <source>
        <dbReference type="SAM" id="Phobius"/>
    </source>
</evidence>
<evidence type="ECO:0008006" key="10">
    <source>
        <dbReference type="Google" id="ProtNLM"/>
    </source>
</evidence>
<keyword evidence="3 7" id="KW-0812">Transmembrane</keyword>
<feature type="transmembrane region" description="Helical" evidence="7">
    <location>
        <begin position="305"/>
        <end position="330"/>
    </location>
</feature>
<feature type="transmembrane region" description="Helical" evidence="7">
    <location>
        <begin position="226"/>
        <end position="250"/>
    </location>
</feature>
<evidence type="ECO:0000256" key="2">
    <source>
        <dbReference type="ARBA" id="ARBA00022475"/>
    </source>
</evidence>
<sequence>MAWSVDRPPWTGRGGPRRVRRAPAAFAAVKPNTARDESHGLTCPPCPVLRRGKPQVLRLITQGEHPDTPPRTPPPSRIRRSGVLPKSYTPINPWCDAFSAPTVHPGSVIITRGAEHRTTLLKFAAVAVVVVALAVFAHQVDSGILRKVFVKSDPAWVLAAIAASTLPVLGNVLSLRAASPVRLPWGLTTVAQLATSFGNLVTPANLGGMATNVRFLGRNGVPTPGAVGAVGAVQGTSVLITVLIVLPFVATSGRVSELLSPGIGWLVAVAVVVVLAAALLVRRSRVMILDALAGMGQGLGTPGRCAVVLAGHVVALLGSTAALAAAVAAFGGDVPLGDLLLVAAAGTAIAGAVPVPGGAGAAELVLAAQLAAVGLDPSTALVVALLHRLISFWARVPIGWVAFSWLRREGHL</sequence>
<dbReference type="AlphaFoldDB" id="A0A290Z5Z8"/>
<proteinExistence type="predicted"/>
<evidence type="ECO:0000256" key="4">
    <source>
        <dbReference type="ARBA" id="ARBA00022989"/>
    </source>
</evidence>
<dbReference type="InterPro" id="IPR022791">
    <property type="entry name" value="L-PG_synthase/AglD"/>
</dbReference>
<feature type="transmembrane region" description="Helical" evidence="7">
    <location>
        <begin position="120"/>
        <end position="140"/>
    </location>
</feature>
<organism evidence="8 9">
    <name type="scientific">Actinosynnema pretiosum</name>
    <dbReference type="NCBI Taxonomy" id="42197"/>
    <lineage>
        <taxon>Bacteria</taxon>
        <taxon>Bacillati</taxon>
        <taxon>Actinomycetota</taxon>
        <taxon>Actinomycetes</taxon>
        <taxon>Pseudonocardiales</taxon>
        <taxon>Pseudonocardiaceae</taxon>
        <taxon>Actinosynnema</taxon>
    </lineage>
</organism>
<evidence type="ECO:0000256" key="1">
    <source>
        <dbReference type="ARBA" id="ARBA00004651"/>
    </source>
</evidence>
<gene>
    <name evidence="8" type="ORF">CNX65_14745</name>
</gene>
<dbReference type="PANTHER" id="PTHR39087:SF2">
    <property type="entry name" value="UPF0104 MEMBRANE PROTEIN MJ1595"/>
    <property type="match status" value="1"/>
</dbReference>
<protein>
    <recommendedName>
        <fullName evidence="10">Integral membrane protein</fullName>
    </recommendedName>
</protein>
<dbReference type="GO" id="GO:0005886">
    <property type="term" value="C:plasma membrane"/>
    <property type="evidence" value="ECO:0007669"/>
    <property type="project" value="UniProtKB-SubCell"/>
</dbReference>
<dbReference type="KEGG" id="apre:CNX65_14745"/>
<evidence type="ECO:0000256" key="6">
    <source>
        <dbReference type="SAM" id="MobiDB-lite"/>
    </source>
</evidence>
<dbReference type="Proteomes" id="UP000218505">
    <property type="component" value="Chromosome"/>
</dbReference>
<evidence type="ECO:0000313" key="8">
    <source>
        <dbReference type="EMBL" id="ATE54395.1"/>
    </source>
</evidence>
<feature type="transmembrane region" description="Helical" evidence="7">
    <location>
        <begin position="262"/>
        <end position="281"/>
    </location>
</feature>
<keyword evidence="9" id="KW-1185">Reference proteome</keyword>
<comment type="subcellular location">
    <subcellularLocation>
        <location evidence="1">Cell membrane</location>
        <topology evidence="1">Multi-pass membrane protein</topology>
    </subcellularLocation>
</comment>
<accession>A0A290Z5Z8</accession>
<dbReference type="PANTHER" id="PTHR39087">
    <property type="entry name" value="UPF0104 MEMBRANE PROTEIN MJ1595"/>
    <property type="match status" value="1"/>
</dbReference>
<dbReference type="Pfam" id="PF03706">
    <property type="entry name" value="LPG_synthase_TM"/>
    <property type="match status" value="1"/>
</dbReference>
<keyword evidence="5 7" id="KW-0472">Membrane</keyword>
<evidence type="ECO:0000256" key="5">
    <source>
        <dbReference type="ARBA" id="ARBA00023136"/>
    </source>
</evidence>